<dbReference type="GeneID" id="181384"/>
<dbReference type="GO" id="GO:0003697">
    <property type="term" value="F:single-stranded DNA binding"/>
    <property type="evidence" value="ECO:0000318"/>
    <property type="project" value="GO_Central"/>
</dbReference>
<comment type="similarity">
    <text evidence="3">Belongs to the SMC family. SMC6 subfamily.</text>
</comment>
<keyword evidence="8 12" id="KW-0175">Coiled coil</keyword>
<dbReference type="PaxDb" id="6239-C23H4.6a"/>
<feature type="compositionally biased region" description="Basic residues" evidence="13">
    <location>
        <begin position="1030"/>
        <end position="1042"/>
    </location>
</feature>
<dbReference type="eggNOG" id="KOG0250">
    <property type="taxonomic scope" value="Eukaryota"/>
</dbReference>
<keyword evidence="18" id="KW-1267">Proteomics identification</keyword>
<evidence type="ECO:0000256" key="2">
    <source>
        <dbReference type="ARBA" id="ARBA00004286"/>
    </source>
</evidence>
<dbReference type="InterPro" id="IPR038729">
    <property type="entry name" value="Rad50/SbcC_AAA"/>
</dbReference>
<dbReference type="InterPro" id="IPR027417">
    <property type="entry name" value="P-loop_NTPase"/>
</dbReference>
<dbReference type="GO" id="GO:0030915">
    <property type="term" value="C:Smc5-Smc6 complex"/>
    <property type="evidence" value="ECO:0000318"/>
    <property type="project" value="GO_Central"/>
</dbReference>
<evidence type="ECO:0000256" key="3">
    <source>
        <dbReference type="ARBA" id="ARBA00006793"/>
    </source>
</evidence>
<evidence type="ECO:0000256" key="6">
    <source>
        <dbReference type="ARBA" id="ARBA00022763"/>
    </source>
</evidence>
<comment type="subcellular location">
    <subcellularLocation>
        <location evidence="2">Chromosome</location>
    </subcellularLocation>
    <subcellularLocation>
        <location evidence="1">Nucleus</location>
    </subcellularLocation>
</comment>
<organism evidence="15 16">
    <name type="scientific">Caenorhabditis elegans</name>
    <dbReference type="NCBI Taxonomy" id="6239"/>
    <lineage>
        <taxon>Eukaryota</taxon>
        <taxon>Metazoa</taxon>
        <taxon>Ecdysozoa</taxon>
        <taxon>Nematoda</taxon>
        <taxon>Chromadorea</taxon>
        <taxon>Rhabditida</taxon>
        <taxon>Rhabditina</taxon>
        <taxon>Rhabditomorpha</taxon>
        <taxon>Rhabditoidea</taxon>
        <taxon>Rhabditidae</taxon>
        <taxon>Peloderinae</taxon>
        <taxon>Caenorhabditis</taxon>
    </lineage>
</organism>
<dbReference type="FunCoup" id="Q93250">
    <property type="interactions" value="2599"/>
</dbReference>
<feature type="region of interest" description="Disordered" evidence="13">
    <location>
        <begin position="1006"/>
        <end position="1042"/>
    </location>
</feature>
<evidence type="ECO:0007829" key="18">
    <source>
        <dbReference type="PeptideAtlas" id="Q93250"/>
    </source>
</evidence>
<dbReference type="GO" id="GO:0000724">
    <property type="term" value="P:double-strand break repair via homologous recombination"/>
    <property type="evidence" value="ECO:0000318"/>
    <property type="project" value="GO_Central"/>
</dbReference>
<feature type="coiled-coil region" evidence="12">
    <location>
        <begin position="922"/>
        <end position="949"/>
    </location>
</feature>
<dbReference type="AGR" id="WB:WBGene00007694"/>
<feature type="coiled-coil region" evidence="12">
    <location>
        <begin position="668"/>
        <end position="724"/>
    </location>
</feature>
<dbReference type="RefSeq" id="NP_001257189.1">
    <property type="nucleotide sequence ID" value="NM_001270260.4"/>
</dbReference>
<evidence type="ECO:0000256" key="7">
    <source>
        <dbReference type="ARBA" id="ARBA00022840"/>
    </source>
</evidence>
<evidence type="ECO:0000313" key="17">
    <source>
        <dbReference type="WormBase" id="C23H4.6a"/>
    </source>
</evidence>
<dbReference type="InParanoid" id="Q93250"/>
<dbReference type="Bgee" id="WBGene00007694">
    <property type="expression patterns" value="Expressed in embryo and 3 other cell types or tissues"/>
</dbReference>
<dbReference type="PANTHER" id="PTHR19306">
    <property type="entry name" value="STRUCTURAL MAINTENANCE OF CHROMOSOMES 5,6 SMC5, SMC6"/>
    <property type="match status" value="1"/>
</dbReference>
<evidence type="ECO:0000256" key="13">
    <source>
        <dbReference type="SAM" id="MobiDB-lite"/>
    </source>
</evidence>
<proteinExistence type="evidence at protein level"/>
<dbReference type="SMR" id="Q93250"/>
<feature type="compositionally biased region" description="Basic and acidic residues" evidence="13">
    <location>
        <begin position="18"/>
        <end position="27"/>
    </location>
</feature>
<evidence type="ECO:0000256" key="5">
    <source>
        <dbReference type="ARBA" id="ARBA00022741"/>
    </source>
</evidence>
<keyword evidence="5" id="KW-0547">Nucleotide-binding</keyword>
<dbReference type="WormBase" id="C23H4.6a">
    <property type="protein sequence ID" value="CE08332"/>
    <property type="gene ID" value="WBGene00007694"/>
</dbReference>
<feature type="domain" description="Rad50/SbcC-type AAA" evidence="14">
    <location>
        <begin position="44"/>
        <end position="334"/>
    </location>
</feature>
<feature type="compositionally biased region" description="Acidic residues" evidence="13">
    <location>
        <begin position="1015"/>
        <end position="1024"/>
    </location>
</feature>
<dbReference type="KEGG" id="cel:CELE_C23H4.6"/>
<dbReference type="Pfam" id="PF13476">
    <property type="entry name" value="AAA_23"/>
    <property type="match status" value="1"/>
</dbReference>
<dbReference type="OMA" id="FMCHRSL"/>
<dbReference type="Proteomes" id="UP000001940">
    <property type="component" value="Chromosome X"/>
</dbReference>
<keyword evidence="10" id="KW-0234">DNA repair</keyword>
<dbReference type="PIR" id="T19414">
    <property type="entry name" value="T19414"/>
</dbReference>
<evidence type="ECO:0000256" key="11">
    <source>
        <dbReference type="ARBA" id="ARBA00023242"/>
    </source>
</evidence>
<evidence type="ECO:0000256" key="4">
    <source>
        <dbReference type="ARBA" id="ARBA00022454"/>
    </source>
</evidence>
<feature type="region of interest" description="Disordered" evidence="13">
    <location>
        <begin position="1"/>
        <end position="27"/>
    </location>
</feature>
<dbReference type="GO" id="GO:0005524">
    <property type="term" value="F:ATP binding"/>
    <property type="evidence" value="ECO:0007669"/>
    <property type="project" value="UniProtKB-KW"/>
</dbReference>
<dbReference type="Gene3D" id="3.40.50.300">
    <property type="entry name" value="P-loop containing nucleotide triphosphate hydrolases"/>
    <property type="match status" value="2"/>
</dbReference>
<dbReference type="AlphaFoldDB" id="Q93250"/>
<dbReference type="CTD" id="181384"/>
<dbReference type="HOGENOM" id="CLU_009063_0_0_1"/>
<accession>P90750</accession>
<keyword evidence="6" id="KW-0227">DNA damage</keyword>
<keyword evidence="11" id="KW-0539">Nucleus</keyword>
<dbReference type="EMBL" id="BX284606">
    <property type="protein sequence ID" value="CAB01681.1"/>
    <property type="molecule type" value="Genomic_DNA"/>
</dbReference>
<dbReference type="STRING" id="6239.C23H4.6a.1"/>
<dbReference type="UCSC" id="C23H4.6">
    <property type="organism name" value="c. elegans"/>
</dbReference>
<keyword evidence="4" id="KW-0158">Chromosome</keyword>
<dbReference type="GO" id="GO:0003684">
    <property type="term" value="F:damaged DNA binding"/>
    <property type="evidence" value="ECO:0000318"/>
    <property type="project" value="GO_Central"/>
</dbReference>
<gene>
    <name evidence="15 17" type="ORF">C23H4.6</name>
    <name evidence="15" type="ORF">CELE_C23H4.6</name>
</gene>
<dbReference type="PANTHER" id="PTHR19306:SF6">
    <property type="entry name" value="STRUCTURAL MAINTENANCE OF CHROMOSOMES PROTEIN 6"/>
    <property type="match status" value="1"/>
</dbReference>
<keyword evidence="16" id="KW-1185">Reference proteome</keyword>
<reference evidence="15 16" key="1">
    <citation type="journal article" date="1998" name="Science">
        <title>Genome sequence of the nematode C. elegans: a platform for investigating biology.</title>
        <authorList>
            <consortium name="The C. elegans sequencing consortium"/>
            <person name="Sulson J.E."/>
            <person name="Waterston R."/>
        </authorList>
    </citation>
    <scope>NUCLEOTIDE SEQUENCE [LARGE SCALE GENOMIC DNA]</scope>
    <source>
        <strain evidence="15 16">Bristol N2</strain>
    </source>
</reference>
<protein>
    <submittedName>
        <fullName evidence="15">RecF/RecN/SMC N-terminal domain-containing protein</fullName>
    </submittedName>
</protein>
<dbReference type="Gene3D" id="1.10.287.1490">
    <property type="match status" value="1"/>
</dbReference>
<dbReference type="PhylomeDB" id="Q93250"/>
<dbReference type="GO" id="GO:0035861">
    <property type="term" value="C:site of double-strand break"/>
    <property type="evidence" value="ECO:0000318"/>
    <property type="project" value="GO_Central"/>
</dbReference>
<keyword evidence="7" id="KW-0067">ATP-binding</keyword>
<name>Q93250_CAEEL</name>
<evidence type="ECO:0000256" key="12">
    <source>
        <dbReference type="SAM" id="Coils"/>
    </source>
</evidence>
<evidence type="ECO:0000256" key="1">
    <source>
        <dbReference type="ARBA" id="ARBA00004123"/>
    </source>
</evidence>
<feature type="coiled-coil region" evidence="12">
    <location>
        <begin position="319"/>
        <end position="454"/>
    </location>
</feature>
<dbReference type="GO" id="GO:0005634">
    <property type="term" value="C:nucleus"/>
    <property type="evidence" value="ECO:0000318"/>
    <property type="project" value="GO_Central"/>
</dbReference>
<dbReference type="OrthoDB" id="10072614at2759"/>
<accession>Q93250</accession>
<dbReference type="ExpressionAtlas" id="Q93250">
    <property type="expression patterns" value="baseline and differential"/>
</dbReference>
<dbReference type="SUPFAM" id="SSF52540">
    <property type="entry name" value="P-loop containing nucleoside triphosphate hydrolases"/>
    <property type="match status" value="1"/>
</dbReference>
<evidence type="ECO:0000256" key="10">
    <source>
        <dbReference type="ARBA" id="ARBA00023204"/>
    </source>
</evidence>
<sequence length="1137" mass="131872">MSKRDEPGPSGSSFSSPELKDPKPVKRRKIMDGEKVIIAGRVASIHLKNFMCHANLLIEFDVANKNCFYIGGPNGSGKSALFAAMNMGLGGRGSDSERGNNVQAYIKDGTTQAKITITLTNEGLNALPEYDELISIERTINRTASKYTIRNIKVNTHKYKMERVVSTKKSDVDSVVTRLNIHLTNPAFWMSQDRSRSFLANFKPSTVYKLYLESTNLENIRQSYNRFAESIDHSAELVTAKSEEIANEKRKLKRAQESRVLQLKLEKDRNLLASYRWKFLFCRVRDYDNNIMLNKKKQEVHKKLHKEVKDAYYKNRTERSEVQKKLQELRDEVEVQDEEIKESRADVDNLRKIVNDLKHEIKMSESQMRRKKVEIMLIRKEIAKAQKQLREALGKFGHEELTKKLAEAEDKRESLNIEIEEIEHVQLKALRKKYEKLTKELRNEEEEKFNTRGKIATLRRTIEQDQKILRSMKATKKNDVNKFGPYMSEILTEIDHRSSQFKQKPKGPLGKYVTLVEPKWACATEECFKNIANNFLCCSQEDAATLRKIFDILKIPSNDRPTIVVSRFTGIKYEDLQQPGYQFKTLYRTLAFSDVDVHNAIIDKSNCEQFLLIEDKTAAMKLMGCDDPPKYAVKAYTPDASQIFANGLHSQYRFYSSRGKRAVGLFGVNQKQVDEETLEQELEAANRELIRLENHDIKLIEKTLRELTMERSTIKSTIDKLDKKTRELQYERVKIDRNINDWKADMTQCANTEQVDNINDALGELQEKLSILEEEAYCIQDKLDELDEKFQPAIKTKNESEKNYVELQQEVKGYAAQTLSFQKQLRKLDEDGEAGKNRLDKLKSNEDELYHDEARLKSERDEALNIVEKEKVTIERPRREADPPDLSEFPSTKDARKKIIEMHKAISRDAAECGDTVTIGSVKEFKENLKKLRESCRMLEEVVEEMQTVHNGRLKAYPTLKKYTELKVTDKFKELLAIRGHFVGGLEFDHEKENLNVNVHSTKEKDALAGKEYSSTDEDEDDEQEFYKNGKPKKKRSKKTKKKPVCDLKGLSGGERSFVTAALVMSLWEVMEQPFRMLDEFDVFMDMMNRKLVMDLLVEMATKKFPHNQFIFFTPQGIKELNRVDGLQIFEMEKVRD</sequence>
<feature type="compositionally biased region" description="Low complexity" evidence="13">
    <location>
        <begin position="8"/>
        <end position="17"/>
    </location>
</feature>
<evidence type="ECO:0000259" key="14">
    <source>
        <dbReference type="Pfam" id="PF13476"/>
    </source>
</evidence>
<evidence type="ECO:0000256" key="9">
    <source>
        <dbReference type="ARBA" id="ARBA00023172"/>
    </source>
</evidence>
<evidence type="ECO:0000256" key="8">
    <source>
        <dbReference type="ARBA" id="ARBA00023054"/>
    </source>
</evidence>
<feature type="coiled-coil region" evidence="12">
    <location>
        <begin position="755"/>
        <end position="859"/>
    </location>
</feature>
<evidence type="ECO:0000313" key="16">
    <source>
        <dbReference type="Proteomes" id="UP000001940"/>
    </source>
</evidence>
<evidence type="ECO:0000313" key="15">
    <source>
        <dbReference type="EMBL" id="CAB01681.1"/>
    </source>
</evidence>
<keyword evidence="9" id="KW-0233">DNA recombination</keyword>